<keyword evidence="1" id="KW-0812">Transmembrane</keyword>
<keyword evidence="1" id="KW-1133">Transmembrane helix</keyword>
<evidence type="ECO:0000313" key="2">
    <source>
        <dbReference type="EMBL" id="ATF93281.1"/>
    </source>
</evidence>
<proteinExistence type="predicted"/>
<gene>
    <name evidence="2" type="ORF">CO704_14740</name>
</gene>
<dbReference type="Proteomes" id="UP000217979">
    <property type="component" value="Chromosome"/>
</dbReference>
<dbReference type="AlphaFoldDB" id="A0A291DZQ1"/>
<evidence type="ECO:0000313" key="3">
    <source>
        <dbReference type="Proteomes" id="UP000217979"/>
    </source>
</evidence>
<dbReference type="InterPro" id="IPR024494">
    <property type="entry name" value="DUF2770"/>
</dbReference>
<protein>
    <submittedName>
        <fullName evidence="2">DUF2770 domain-containing protein</fullName>
    </submittedName>
</protein>
<dbReference type="RefSeq" id="WP_072279077.1">
    <property type="nucleotide sequence ID" value="NZ_CP023525.1"/>
</dbReference>
<evidence type="ECO:0000256" key="1">
    <source>
        <dbReference type="SAM" id="Phobius"/>
    </source>
</evidence>
<reference evidence="2 3" key="1">
    <citation type="submission" date="2017-09" db="EMBL/GenBank/DDBJ databases">
        <title>FDA dAtabase for Regulatory Grade micrObial Sequences (FDA-ARGOS): Supporting development and validation of Infectious Disease Dx tests.</title>
        <authorList>
            <person name="Minogue T."/>
            <person name="Wolcott M."/>
            <person name="Wasieloski L."/>
            <person name="Aguilar W."/>
            <person name="Moore D."/>
            <person name="Tallon L."/>
            <person name="Sadzewicz L."/>
            <person name="Ott S."/>
            <person name="Zhao X."/>
            <person name="Nagaraj S."/>
            <person name="Vavikolanu K."/>
            <person name="Aluvathingal J."/>
            <person name="Nadendla S."/>
            <person name="Sichtig H."/>
        </authorList>
    </citation>
    <scope>NUCLEOTIDE SEQUENCE [LARGE SCALE GENOMIC DNA]</scope>
    <source>
        <strain evidence="2 3">FDAARGOS_392</strain>
    </source>
</reference>
<dbReference type="Pfam" id="PF10968">
    <property type="entry name" value="DUF2770"/>
    <property type="match status" value="1"/>
</dbReference>
<sequence>MIRFIQFLTNNIREHFILYLILWATLALLDLAYIYFF</sequence>
<accession>A0A291DZQ1</accession>
<name>A0A291DZQ1_9ENTR</name>
<organism evidence="2 3">
    <name type="scientific">Cedecea neteri</name>
    <dbReference type="NCBI Taxonomy" id="158822"/>
    <lineage>
        <taxon>Bacteria</taxon>
        <taxon>Pseudomonadati</taxon>
        <taxon>Pseudomonadota</taxon>
        <taxon>Gammaproteobacteria</taxon>
        <taxon>Enterobacterales</taxon>
        <taxon>Enterobacteriaceae</taxon>
        <taxon>Cedecea</taxon>
    </lineage>
</organism>
<dbReference type="EMBL" id="CP023525">
    <property type="protein sequence ID" value="ATF93281.1"/>
    <property type="molecule type" value="Genomic_DNA"/>
</dbReference>
<feature type="transmembrane region" description="Helical" evidence="1">
    <location>
        <begin position="16"/>
        <end position="36"/>
    </location>
</feature>
<keyword evidence="1" id="KW-0472">Membrane</keyword>